<dbReference type="AlphaFoldDB" id="A0A7J7HPD6"/>
<dbReference type="Proteomes" id="UP000593564">
    <property type="component" value="Unassembled WGS sequence"/>
</dbReference>
<accession>A0A7J7HPD6</accession>
<gene>
    <name evidence="1" type="ORF">HYC85_007598</name>
</gene>
<proteinExistence type="predicted"/>
<reference evidence="2" key="1">
    <citation type="journal article" date="2020" name="Nat. Commun.">
        <title>Genome assembly of wild tea tree DASZ reveals pedigree and selection history of tea varieties.</title>
        <authorList>
            <person name="Zhang W."/>
            <person name="Zhang Y."/>
            <person name="Qiu H."/>
            <person name="Guo Y."/>
            <person name="Wan H."/>
            <person name="Zhang X."/>
            <person name="Scossa F."/>
            <person name="Alseekh S."/>
            <person name="Zhang Q."/>
            <person name="Wang P."/>
            <person name="Xu L."/>
            <person name="Schmidt M.H."/>
            <person name="Jia X."/>
            <person name="Li D."/>
            <person name="Zhu A."/>
            <person name="Guo F."/>
            <person name="Chen W."/>
            <person name="Ni D."/>
            <person name="Usadel B."/>
            <person name="Fernie A.R."/>
            <person name="Wen W."/>
        </authorList>
    </citation>
    <scope>NUCLEOTIDE SEQUENCE [LARGE SCALE GENOMIC DNA]</scope>
    <source>
        <strain evidence="2">cv. G240</strain>
    </source>
</reference>
<comment type="caution">
    <text evidence="1">The sequence shown here is derived from an EMBL/GenBank/DDBJ whole genome shotgun (WGS) entry which is preliminary data.</text>
</comment>
<organism evidence="1 2">
    <name type="scientific">Camellia sinensis</name>
    <name type="common">Tea plant</name>
    <name type="synonym">Thea sinensis</name>
    <dbReference type="NCBI Taxonomy" id="4442"/>
    <lineage>
        <taxon>Eukaryota</taxon>
        <taxon>Viridiplantae</taxon>
        <taxon>Streptophyta</taxon>
        <taxon>Embryophyta</taxon>
        <taxon>Tracheophyta</taxon>
        <taxon>Spermatophyta</taxon>
        <taxon>Magnoliopsida</taxon>
        <taxon>eudicotyledons</taxon>
        <taxon>Gunneridae</taxon>
        <taxon>Pentapetalae</taxon>
        <taxon>asterids</taxon>
        <taxon>Ericales</taxon>
        <taxon>Theaceae</taxon>
        <taxon>Camellia</taxon>
    </lineage>
</organism>
<sequence>MSSAASYGCVYFDRRCFRKDDVKSSKGRKLYVCNSVASTPQGLQFANTKVQIPEKTVRIGVLGASGYTGSEPDVPTSTPIRASQAGRTIPTSSKAVQAKKATFGVALYLQIASQTRKKVPPLSIRRIVLRTVQIFARPDTVWAVSKSDSVDNKFRIFVFAVWRSDVRLAAQKINQPDPTTIRR</sequence>
<keyword evidence="2" id="KW-1185">Reference proteome</keyword>
<protein>
    <submittedName>
        <fullName evidence="1">Uncharacterized protein</fullName>
    </submittedName>
</protein>
<dbReference type="EMBL" id="JACBKZ010000003">
    <property type="protein sequence ID" value="KAF5954742.1"/>
    <property type="molecule type" value="Genomic_DNA"/>
</dbReference>
<evidence type="ECO:0000313" key="1">
    <source>
        <dbReference type="EMBL" id="KAF5954742.1"/>
    </source>
</evidence>
<name>A0A7J7HPD6_CAMSI</name>
<evidence type="ECO:0000313" key="2">
    <source>
        <dbReference type="Proteomes" id="UP000593564"/>
    </source>
</evidence>
<reference evidence="1 2" key="2">
    <citation type="submission" date="2020-07" db="EMBL/GenBank/DDBJ databases">
        <title>Genome assembly of wild tea tree DASZ reveals pedigree and selection history of tea varieties.</title>
        <authorList>
            <person name="Zhang W."/>
        </authorList>
    </citation>
    <scope>NUCLEOTIDE SEQUENCE [LARGE SCALE GENOMIC DNA]</scope>
    <source>
        <strain evidence="2">cv. G240</strain>
        <tissue evidence="1">Leaf</tissue>
    </source>
</reference>